<reference evidence="2 3" key="1">
    <citation type="journal article" date="2014" name="Int. J. Syst. Evol. Microbiol.">
        <title>Complete genome sequence of Corynebacterium casei LMG S-19264T (=DSM 44701T), isolated from a smear-ripened cheese.</title>
        <authorList>
            <consortium name="US DOE Joint Genome Institute (JGI-PGF)"/>
            <person name="Walter F."/>
            <person name="Albersmeier A."/>
            <person name="Kalinowski J."/>
            <person name="Ruckert C."/>
        </authorList>
    </citation>
    <scope>NUCLEOTIDE SEQUENCE [LARGE SCALE GENOMIC DNA]</scope>
    <source>
        <strain evidence="2 3">CGMCC 4.7111</strain>
    </source>
</reference>
<feature type="transmembrane region" description="Helical" evidence="1">
    <location>
        <begin position="96"/>
        <end position="117"/>
    </location>
</feature>
<evidence type="ECO:0000313" key="2">
    <source>
        <dbReference type="EMBL" id="GGN63699.1"/>
    </source>
</evidence>
<evidence type="ECO:0000256" key="1">
    <source>
        <dbReference type="SAM" id="Phobius"/>
    </source>
</evidence>
<accession>A0A917Y3J3</accession>
<name>A0A917Y3J3_9ACTN</name>
<dbReference type="Proteomes" id="UP000600365">
    <property type="component" value="Unassembled WGS sequence"/>
</dbReference>
<keyword evidence="1" id="KW-0812">Transmembrane</keyword>
<sequence>MSAFYRAALLRLALFVLVFTVIVTVSKGSLPPSARALALPAGCELAVFCLQRRTLARSWTASRHYAWPQGEVSRHPFSVGAAVAWAGLTLLDDGRWGWALVSFAGALMTSFLITPLIRPLIHPLITPLIRPLIRPYRVRRAQRYARAHHAPAGLE</sequence>
<dbReference type="EMBL" id="BMMM01000005">
    <property type="protein sequence ID" value="GGN63699.1"/>
    <property type="molecule type" value="Genomic_DNA"/>
</dbReference>
<organism evidence="2 3">
    <name type="scientific">Streptomyces albiflavescens</name>
    <dbReference type="NCBI Taxonomy" id="1623582"/>
    <lineage>
        <taxon>Bacteria</taxon>
        <taxon>Bacillati</taxon>
        <taxon>Actinomycetota</taxon>
        <taxon>Actinomycetes</taxon>
        <taxon>Kitasatosporales</taxon>
        <taxon>Streptomycetaceae</taxon>
        <taxon>Streptomyces</taxon>
    </lineage>
</organism>
<dbReference type="AlphaFoldDB" id="A0A917Y3J3"/>
<protein>
    <submittedName>
        <fullName evidence="2">Uncharacterized protein</fullName>
    </submittedName>
</protein>
<proteinExistence type="predicted"/>
<keyword evidence="1" id="KW-1133">Transmembrane helix</keyword>
<comment type="caution">
    <text evidence="2">The sequence shown here is derived from an EMBL/GenBank/DDBJ whole genome shotgun (WGS) entry which is preliminary data.</text>
</comment>
<gene>
    <name evidence="2" type="ORF">GCM10011579_032330</name>
</gene>
<keyword evidence="3" id="KW-1185">Reference proteome</keyword>
<evidence type="ECO:0000313" key="3">
    <source>
        <dbReference type="Proteomes" id="UP000600365"/>
    </source>
</evidence>
<keyword evidence="1" id="KW-0472">Membrane</keyword>